<comment type="subcellular location">
    <subcellularLocation>
        <location evidence="1">Membrane</location>
        <topology evidence="1">Multi-pass membrane protein</topology>
    </subcellularLocation>
</comment>
<dbReference type="PANTHER" id="PTHR47567">
    <property type="entry name" value="MITOCHONDRIAL SUBSTRATE/SOLUTE CARRIER"/>
    <property type="match status" value="1"/>
</dbReference>
<dbReference type="GO" id="GO:0016020">
    <property type="term" value="C:membrane"/>
    <property type="evidence" value="ECO:0007669"/>
    <property type="project" value="UniProtKB-SubCell"/>
</dbReference>
<dbReference type="InterPro" id="IPR023395">
    <property type="entry name" value="MCP_dom_sf"/>
</dbReference>
<dbReference type="EMBL" id="UINC01034597">
    <property type="protein sequence ID" value="SVB25685.1"/>
    <property type="molecule type" value="Genomic_DNA"/>
</dbReference>
<gene>
    <name evidence="4" type="ORF">METZ01_LOCUS178539</name>
</gene>
<feature type="non-terminal residue" evidence="4">
    <location>
        <position position="282"/>
    </location>
</feature>
<name>A0A382CHY1_9ZZZZ</name>
<sequence length="282" mass="30885">MANNTDDSLFQKSLKRALGGGVSGSLAMVTQVCSLMWVRTTMNYQYRNGHTTSVALKNLYREGGIRRFYRGLAPALVQGPLARFGDTAANAGVIYALNENPNTKNLSISTKTFCASSAAALWRICLMPIDAVKTNMQVHGKVGVEQLFSKVKTSGPRVLYHGSLAAYSATFVGHYPWFVTYNYLNAYLPKSDDMLQNLARNATIGFSSSVCSDSCSNSIRVVKTYKQSSKIPVSYPESVKQVIQKDGIMGLFGRGLKTRILGNGLQGIMFTIVYKGIEKKLN</sequence>
<dbReference type="PANTHER" id="PTHR47567:SF1">
    <property type="entry name" value="NAD-DEPENDENT EPIMERASE_DEHYDRATASE DOMAIN-CONTAINING PROTEIN"/>
    <property type="match status" value="1"/>
</dbReference>
<dbReference type="InterPro" id="IPR018108">
    <property type="entry name" value="MCP_transmembrane"/>
</dbReference>
<accession>A0A382CHY1</accession>
<keyword evidence="3" id="KW-0472">Membrane</keyword>
<dbReference type="Pfam" id="PF00153">
    <property type="entry name" value="Mito_carr"/>
    <property type="match status" value="3"/>
</dbReference>
<reference evidence="4" key="1">
    <citation type="submission" date="2018-05" db="EMBL/GenBank/DDBJ databases">
        <authorList>
            <person name="Lanie J.A."/>
            <person name="Ng W.-L."/>
            <person name="Kazmierczak K.M."/>
            <person name="Andrzejewski T.M."/>
            <person name="Davidsen T.M."/>
            <person name="Wayne K.J."/>
            <person name="Tettelin H."/>
            <person name="Glass J.I."/>
            <person name="Rusch D."/>
            <person name="Podicherti R."/>
            <person name="Tsui H.-C.T."/>
            <person name="Winkler M.E."/>
        </authorList>
    </citation>
    <scope>NUCLEOTIDE SEQUENCE</scope>
</reference>
<evidence type="ECO:0000256" key="3">
    <source>
        <dbReference type="ARBA" id="ARBA00023136"/>
    </source>
</evidence>
<dbReference type="SUPFAM" id="SSF103506">
    <property type="entry name" value="Mitochondrial carrier"/>
    <property type="match status" value="1"/>
</dbReference>
<dbReference type="PROSITE" id="PS50920">
    <property type="entry name" value="SOLCAR"/>
    <property type="match status" value="1"/>
</dbReference>
<keyword evidence="2" id="KW-0812">Transmembrane</keyword>
<feature type="non-terminal residue" evidence="4">
    <location>
        <position position="1"/>
    </location>
</feature>
<dbReference type="Gene3D" id="1.50.40.10">
    <property type="entry name" value="Mitochondrial carrier domain"/>
    <property type="match status" value="1"/>
</dbReference>
<evidence type="ECO:0008006" key="5">
    <source>
        <dbReference type="Google" id="ProtNLM"/>
    </source>
</evidence>
<evidence type="ECO:0000313" key="4">
    <source>
        <dbReference type="EMBL" id="SVB25685.1"/>
    </source>
</evidence>
<evidence type="ECO:0000256" key="1">
    <source>
        <dbReference type="ARBA" id="ARBA00004141"/>
    </source>
</evidence>
<protein>
    <recommendedName>
        <fullName evidence="5">Mitochondrial carrier protein</fullName>
    </recommendedName>
</protein>
<evidence type="ECO:0000256" key="2">
    <source>
        <dbReference type="ARBA" id="ARBA00022692"/>
    </source>
</evidence>
<proteinExistence type="predicted"/>
<organism evidence="4">
    <name type="scientific">marine metagenome</name>
    <dbReference type="NCBI Taxonomy" id="408172"/>
    <lineage>
        <taxon>unclassified sequences</taxon>
        <taxon>metagenomes</taxon>
        <taxon>ecological metagenomes</taxon>
    </lineage>
</organism>
<dbReference type="AlphaFoldDB" id="A0A382CHY1"/>